<dbReference type="EMBL" id="MU807123">
    <property type="protein sequence ID" value="KAJ3832001.1"/>
    <property type="molecule type" value="Genomic_DNA"/>
</dbReference>
<reference evidence="1" key="1">
    <citation type="submission" date="2022-08" db="EMBL/GenBank/DDBJ databases">
        <authorList>
            <consortium name="DOE Joint Genome Institute"/>
            <person name="Min B."/>
            <person name="Riley R."/>
            <person name="Sierra-Patev S."/>
            <person name="Naranjo-Ortiz M."/>
            <person name="Looney B."/>
            <person name="Konkel Z."/>
            <person name="Slot J.C."/>
            <person name="Sakamoto Y."/>
            <person name="Steenwyk J.L."/>
            <person name="Rokas A."/>
            <person name="Carro J."/>
            <person name="Camarero S."/>
            <person name="Ferreira P."/>
            <person name="Molpeceres G."/>
            <person name="Ruiz-Duenas F.J."/>
            <person name="Serrano A."/>
            <person name="Henrissat B."/>
            <person name="Drula E."/>
            <person name="Hughes K.W."/>
            <person name="Mata J.L."/>
            <person name="Ishikawa N.K."/>
            <person name="Vargas-Isla R."/>
            <person name="Ushijima S."/>
            <person name="Smith C.A."/>
            <person name="Ahrendt S."/>
            <person name="Andreopoulos W."/>
            <person name="He G."/>
            <person name="Labutti K."/>
            <person name="Lipzen A."/>
            <person name="Ng V."/>
            <person name="Sandor L."/>
            <person name="Barry K."/>
            <person name="Martinez A.T."/>
            <person name="Xiao Y."/>
            <person name="Gibbons J.G."/>
            <person name="Terashima K."/>
            <person name="Hibbett D.S."/>
            <person name="Grigoriev I.V."/>
        </authorList>
    </citation>
    <scope>NUCLEOTIDE SEQUENCE</scope>
    <source>
        <strain evidence="1">TFB9207</strain>
    </source>
</reference>
<feature type="non-terminal residue" evidence="1">
    <location>
        <position position="59"/>
    </location>
</feature>
<keyword evidence="2" id="KW-1185">Reference proteome</keyword>
<gene>
    <name evidence="1" type="ORF">F5878DRAFT_548802</name>
</gene>
<protein>
    <recommendedName>
        <fullName evidence="3">Reverse transcriptase domain-containing protein</fullName>
    </recommendedName>
</protein>
<evidence type="ECO:0000313" key="1">
    <source>
        <dbReference type="EMBL" id="KAJ3832001.1"/>
    </source>
</evidence>
<name>A0AA38NWM6_9AGAR</name>
<evidence type="ECO:0000313" key="2">
    <source>
        <dbReference type="Proteomes" id="UP001163846"/>
    </source>
</evidence>
<accession>A0AA38NWM6</accession>
<proteinExistence type="predicted"/>
<organism evidence="1 2">
    <name type="scientific">Lentinula raphanica</name>
    <dbReference type="NCBI Taxonomy" id="153919"/>
    <lineage>
        <taxon>Eukaryota</taxon>
        <taxon>Fungi</taxon>
        <taxon>Dikarya</taxon>
        <taxon>Basidiomycota</taxon>
        <taxon>Agaricomycotina</taxon>
        <taxon>Agaricomycetes</taxon>
        <taxon>Agaricomycetidae</taxon>
        <taxon>Agaricales</taxon>
        <taxon>Marasmiineae</taxon>
        <taxon>Omphalotaceae</taxon>
        <taxon>Lentinula</taxon>
    </lineage>
</organism>
<dbReference type="Proteomes" id="UP001163846">
    <property type="component" value="Unassembled WGS sequence"/>
</dbReference>
<dbReference type="AlphaFoldDB" id="A0AA38NWM6"/>
<evidence type="ECO:0008006" key="3">
    <source>
        <dbReference type="Google" id="ProtNLM"/>
    </source>
</evidence>
<sequence length="59" mass="6898">MLDGKIHLDFALNFGVRSAPGIFGRLADVMAWIYIHKGIDALLKWVDDFIFFRYPRRIT</sequence>
<comment type="caution">
    <text evidence="1">The sequence shown here is derived from an EMBL/GenBank/DDBJ whole genome shotgun (WGS) entry which is preliminary data.</text>
</comment>